<keyword evidence="2" id="KW-0238">DNA-binding</keyword>
<feature type="domain" description="HTH gntR-type" evidence="4">
    <location>
        <begin position="5"/>
        <end position="73"/>
    </location>
</feature>
<dbReference type="Pfam" id="PF00392">
    <property type="entry name" value="GntR"/>
    <property type="match status" value="1"/>
</dbReference>
<dbReference type="Proteomes" id="UP000076989">
    <property type="component" value="Unassembled WGS sequence"/>
</dbReference>
<evidence type="ECO:0000313" key="9">
    <source>
        <dbReference type="Proteomes" id="UP000076989"/>
    </source>
</evidence>
<evidence type="ECO:0000313" key="7">
    <source>
        <dbReference type="EMBL" id="ODO63215.1"/>
    </source>
</evidence>
<dbReference type="PRINTS" id="PR00035">
    <property type="entry name" value="HTHGNTR"/>
</dbReference>
<dbReference type="EMBL" id="LUXO01000033">
    <property type="protein sequence ID" value="KZV02140.1"/>
    <property type="molecule type" value="Genomic_DNA"/>
</dbReference>
<dbReference type="GO" id="GO:0003700">
    <property type="term" value="F:DNA-binding transcription factor activity"/>
    <property type="evidence" value="ECO:0007669"/>
    <property type="project" value="InterPro"/>
</dbReference>
<gene>
    <name evidence="7" type="ORF">LPJSA22_03237</name>
    <name evidence="6" type="ORF">NAB2_2760</name>
    <name evidence="5" type="ORF">Nizo2260_0042</name>
</gene>
<evidence type="ECO:0000256" key="2">
    <source>
        <dbReference type="ARBA" id="ARBA00023125"/>
    </source>
</evidence>
<keyword evidence="7" id="KW-0808">Transferase</keyword>
<dbReference type="EC" id="2.6.1.-" evidence="7"/>
<evidence type="ECO:0000256" key="1">
    <source>
        <dbReference type="ARBA" id="ARBA00023015"/>
    </source>
</evidence>
<dbReference type="SUPFAM" id="SSF46785">
    <property type="entry name" value="Winged helix' DNA-binding domain"/>
    <property type="match status" value="1"/>
</dbReference>
<evidence type="ECO:0000313" key="8">
    <source>
        <dbReference type="Proteomes" id="UP000076872"/>
    </source>
</evidence>
<dbReference type="PANTHER" id="PTHR30146">
    <property type="entry name" value="LACI-RELATED TRANSCRIPTIONAL REPRESSOR"/>
    <property type="match status" value="1"/>
</dbReference>
<dbReference type="GO" id="GO:0000976">
    <property type="term" value="F:transcription cis-regulatory region binding"/>
    <property type="evidence" value="ECO:0007669"/>
    <property type="project" value="TreeGrafter"/>
</dbReference>
<dbReference type="InterPro" id="IPR046335">
    <property type="entry name" value="LacI/GalR-like_sensor"/>
</dbReference>
<proteinExistence type="predicted"/>
<dbReference type="SMART" id="SM00345">
    <property type="entry name" value="HTH_GNTR"/>
    <property type="match status" value="1"/>
</dbReference>
<dbReference type="GO" id="GO:0008483">
    <property type="term" value="F:transaminase activity"/>
    <property type="evidence" value="ECO:0007669"/>
    <property type="project" value="UniProtKB-KW"/>
</dbReference>
<reference evidence="8 9" key="1">
    <citation type="submission" date="2016-03" db="EMBL/GenBank/DDBJ databases">
        <title>Comparative genomics of 54 Lactobacillus plantarum strains reveals genomic uncoupling from niche constraints.</title>
        <authorList>
            <person name="Martino M.E."/>
        </authorList>
    </citation>
    <scope>NUCLEOTIDE SEQUENCE [LARGE SCALE GENOMIC DNA]</scope>
    <source>
        <strain evidence="6 8">NAB2</strain>
        <strain evidence="5 9">Nizo2260</strain>
    </source>
</reference>
<evidence type="ECO:0000313" key="6">
    <source>
        <dbReference type="EMBL" id="KZV02140.1"/>
    </source>
</evidence>
<protein>
    <submittedName>
        <fullName evidence="7">HTH-type transcriptional repressor YvoA</fullName>
        <ecNumber evidence="7">2.6.1.-</ecNumber>
    </submittedName>
    <submittedName>
        <fullName evidence="5">Transcription regulator</fullName>
    </submittedName>
</protein>
<dbReference type="InterPro" id="IPR036388">
    <property type="entry name" value="WH-like_DNA-bd_sf"/>
</dbReference>
<dbReference type="PATRIC" id="fig|1590.166.peg.267"/>
<evidence type="ECO:0000259" key="4">
    <source>
        <dbReference type="PROSITE" id="PS50949"/>
    </source>
</evidence>
<dbReference type="EMBL" id="MCOL01000001">
    <property type="protein sequence ID" value="ODO63215.1"/>
    <property type="molecule type" value="Genomic_DNA"/>
</dbReference>
<dbReference type="PROSITE" id="PS50949">
    <property type="entry name" value="HTH_GNTR"/>
    <property type="match status" value="1"/>
</dbReference>
<dbReference type="AlphaFoldDB" id="A0A0R2GHG7"/>
<dbReference type="Proteomes" id="UP000076872">
    <property type="component" value="Unassembled WGS sequence"/>
</dbReference>
<dbReference type="PANTHER" id="PTHR30146:SF109">
    <property type="entry name" value="HTH-TYPE TRANSCRIPTIONAL REGULATOR GALS"/>
    <property type="match status" value="1"/>
</dbReference>
<dbReference type="GeneID" id="77216635"/>
<dbReference type="Proteomes" id="UP000094892">
    <property type="component" value="Unassembled WGS sequence"/>
</dbReference>
<keyword evidence="3" id="KW-0804">Transcription</keyword>
<dbReference type="InterPro" id="IPR028082">
    <property type="entry name" value="Peripla_BP_I"/>
</dbReference>
<evidence type="ECO:0000313" key="10">
    <source>
        <dbReference type="Proteomes" id="UP000094892"/>
    </source>
</evidence>
<comment type="caution">
    <text evidence="7">The sequence shown here is derived from an EMBL/GenBank/DDBJ whole genome shotgun (WGS) entry which is preliminary data.</text>
</comment>
<dbReference type="EMBL" id="LUWI01000005">
    <property type="protein sequence ID" value="KZU08389.1"/>
    <property type="molecule type" value="Genomic_DNA"/>
</dbReference>
<sequence length="354" mass="39452">MPKSEPRYLTIYNQLKSQITSGTLTDNEQLPTELQLAKAYNVSRITSKRALTELESQGLIYRKQGSGSFVQPTDQPKTNKQLLLVLPFPTDAGLGDYASGVSLAASEHHYQAVTMDSASFFNLSAKEIHENYAGVIYLPQDLYQEAERIYQLKLAQVPVVILDKTLPALELPVVTADNFSGGQIATDHLLQLGHQQILFYAQRNNTVLPSSVYERYFGYLTALNQQHVTPVTALADLPTLNQFSTNDWLTYLADHQITAIVVENDLTAIKLMNTLRKVDPKIWQRLSIVGFDNIQAASLTYPSLTTVAQDFKGMGTKAVSLLLKTPVQPTTVRLPVQLIQRDSTQPFQPISKEK</sequence>
<dbReference type="RefSeq" id="WP_022638384.1">
    <property type="nucleotide sequence ID" value="NZ_AP028145.1"/>
</dbReference>
<keyword evidence="7" id="KW-0032">Aminotransferase</keyword>
<dbReference type="InterPro" id="IPR036390">
    <property type="entry name" value="WH_DNA-bd_sf"/>
</dbReference>
<evidence type="ECO:0000313" key="5">
    <source>
        <dbReference type="EMBL" id="KZU08389.1"/>
    </source>
</evidence>
<accession>A0A0R2GHG7</accession>
<dbReference type="InterPro" id="IPR000524">
    <property type="entry name" value="Tscrpt_reg_HTH_GntR"/>
</dbReference>
<evidence type="ECO:0000256" key="3">
    <source>
        <dbReference type="ARBA" id="ARBA00023163"/>
    </source>
</evidence>
<name>A0A0R2GHG7_LACPN</name>
<dbReference type="CDD" id="cd06267">
    <property type="entry name" value="PBP1_LacI_sugar_binding-like"/>
    <property type="match status" value="1"/>
</dbReference>
<dbReference type="Pfam" id="PF13377">
    <property type="entry name" value="Peripla_BP_3"/>
    <property type="match status" value="1"/>
</dbReference>
<dbReference type="Gene3D" id="3.40.50.2300">
    <property type="match status" value="2"/>
</dbReference>
<dbReference type="Gene3D" id="1.10.10.10">
    <property type="entry name" value="Winged helix-like DNA-binding domain superfamily/Winged helix DNA-binding domain"/>
    <property type="match status" value="1"/>
</dbReference>
<dbReference type="SUPFAM" id="SSF53822">
    <property type="entry name" value="Periplasmic binding protein-like I"/>
    <property type="match status" value="1"/>
</dbReference>
<keyword evidence="1" id="KW-0805">Transcription regulation</keyword>
<reference evidence="7 10" key="2">
    <citation type="submission" date="2016-08" db="EMBL/GenBank/DDBJ databases">
        <title>Genome sequencing of Lactobacillus plantarum JSA22, isolated from fermented soybean paste.</title>
        <authorList>
            <person name="Choi H.S."/>
        </authorList>
    </citation>
    <scope>NUCLEOTIDE SEQUENCE [LARGE SCALE GENOMIC DNA]</scope>
    <source>
        <strain evidence="7 10">JSA22</strain>
    </source>
</reference>
<dbReference type="CDD" id="cd07377">
    <property type="entry name" value="WHTH_GntR"/>
    <property type="match status" value="1"/>
</dbReference>
<organism evidence="7 10">
    <name type="scientific">Lactiplantibacillus plantarum</name>
    <name type="common">Lactobacillus plantarum</name>
    <dbReference type="NCBI Taxonomy" id="1590"/>
    <lineage>
        <taxon>Bacteria</taxon>
        <taxon>Bacillati</taxon>
        <taxon>Bacillota</taxon>
        <taxon>Bacilli</taxon>
        <taxon>Lactobacillales</taxon>
        <taxon>Lactobacillaceae</taxon>
        <taxon>Lactiplantibacillus</taxon>
    </lineage>
</organism>